<keyword evidence="1" id="KW-0472">Membrane</keyword>
<dbReference type="EMBL" id="CP000352">
    <property type="protein sequence ID" value="ABF07079.1"/>
    <property type="molecule type" value="Genomic_DNA"/>
</dbReference>
<organism evidence="2 3">
    <name type="scientific">Cupriavidus metallidurans (strain ATCC 43123 / DSM 2839 / NBRC 102507 / CH34)</name>
    <name type="common">Ralstonia metallidurans</name>
    <dbReference type="NCBI Taxonomy" id="266264"/>
    <lineage>
        <taxon>Bacteria</taxon>
        <taxon>Pseudomonadati</taxon>
        <taxon>Pseudomonadota</taxon>
        <taxon>Betaproteobacteria</taxon>
        <taxon>Burkholderiales</taxon>
        <taxon>Burkholderiaceae</taxon>
        <taxon>Cupriavidus</taxon>
    </lineage>
</organism>
<keyword evidence="1" id="KW-1133">Transmembrane helix</keyword>
<gene>
    <name evidence="2" type="ordered locus">Rmet_0193</name>
</gene>
<feature type="transmembrane region" description="Helical" evidence="1">
    <location>
        <begin position="12"/>
        <end position="34"/>
    </location>
</feature>
<dbReference type="STRING" id="266264.Rmet_0193"/>
<dbReference type="HOGENOM" id="CLU_091705_6_0_4"/>
<dbReference type="NCBIfam" id="TIGR02532">
    <property type="entry name" value="IV_pilin_GFxxxE"/>
    <property type="match status" value="1"/>
</dbReference>
<dbReference type="AlphaFoldDB" id="Q1LRZ7"/>
<evidence type="ECO:0000256" key="1">
    <source>
        <dbReference type="SAM" id="Phobius"/>
    </source>
</evidence>
<dbReference type="Pfam" id="PF07963">
    <property type="entry name" value="N_methyl"/>
    <property type="match status" value="1"/>
</dbReference>
<dbReference type="InterPro" id="IPR045584">
    <property type="entry name" value="Pilin-like"/>
</dbReference>
<sequence>MNRRPKHSAGFSLVELMIVAIIVAILAAIAFPSYMQHVRKSRRTDAKTALLDAAARQEKVFSTQNLYGGAPGDLGYAGAAYPVQIQSSGQTFYQLTVATANSGTTYTATAAPVGAQAGDDCGSYVINNLGVQSNTGTSNGATSATCW</sequence>
<dbReference type="Gene3D" id="3.30.700.10">
    <property type="entry name" value="Glycoprotein, Type 4 Pilin"/>
    <property type="match status" value="1"/>
</dbReference>
<dbReference type="SUPFAM" id="SSF54523">
    <property type="entry name" value="Pili subunits"/>
    <property type="match status" value="1"/>
</dbReference>
<evidence type="ECO:0000313" key="2">
    <source>
        <dbReference type="EMBL" id="ABF07079.1"/>
    </source>
</evidence>
<keyword evidence="3" id="KW-1185">Reference proteome</keyword>
<protein>
    <submittedName>
        <fullName evidence="2">Type-4 pilus assembly protein PilE (PilE1)</fullName>
    </submittedName>
</protein>
<proteinExistence type="predicted"/>
<dbReference type="Proteomes" id="UP000002429">
    <property type="component" value="Chromosome"/>
</dbReference>
<dbReference type="InterPro" id="IPR031982">
    <property type="entry name" value="PilE-like"/>
</dbReference>
<reference evidence="3" key="1">
    <citation type="journal article" date="2010" name="PLoS ONE">
        <title>The complete genome sequence of Cupriavidus metallidurans strain CH34, a master survivalist in harsh and anthropogenic environments.</title>
        <authorList>
            <person name="Janssen P.J."/>
            <person name="Van Houdt R."/>
            <person name="Moors H."/>
            <person name="Monsieurs P."/>
            <person name="Morin N."/>
            <person name="Michaux A."/>
            <person name="Benotmane M.A."/>
            <person name="Leys N."/>
            <person name="Vallaeys T."/>
            <person name="Lapidus A."/>
            <person name="Monchy S."/>
            <person name="Medigue C."/>
            <person name="Taghavi S."/>
            <person name="McCorkle S."/>
            <person name="Dunn J."/>
            <person name="van der Lelie D."/>
            <person name="Mergeay M."/>
        </authorList>
    </citation>
    <scope>NUCLEOTIDE SEQUENCE [LARGE SCALE GENOMIC DNA]</scope>
    <source>
        <strain evidence="3">ATCC 43123 / DSM 2839 / NBRC 102507 / CH34</strain>
    </source>
</reference>
<dbReference type="eggNOG" id="COG4968">
    <property type="taxonomic scope" value="Bacteria"/>
</dbReference>
<dbReference type="GO" id="GO:0043683">
    <property type="term" value="P:type IV pilus assembly"/>
    <property type="evidence" value="ECO:0007669"/>
    <property type="project" value="InterPro"/>
</dbReference>
<accession>Q1LRZ7</accession>
<dbReference type="InterPro" id="IPR012902">
    <property type="entry name" value="N_methyl_site"/>
</dbReference>
<dbReference type="RefSeq" id="WP_011515099.1">
    <property type="nucleotide sequence ID" value="NC_007973.1"/>
</dbReference>
<dbReference type="PROSITE" id="PS00409">
    <property type="entry name" value="PROKAR_NTER_METHYL"/>
    <property type="match status" value="1"/>
</dbReference>
<dbReference type="Pfam" id="PF16732">
    <property type="entry name" value="ComP_DUS"/>
    <property type="match status" value="1"/>
</dbReference>
<evidence type="ECO:0000313" key="3">
    <source>
        <dbReference type="Proteomes" id="UP000002429"/>
    </source>
</evidence>
<name>Q1LRZ7_CUPMC</name>
<dbReference type="KEGG" id="rme:Rmet_0193"/>
<keyword evidence="1" id="KW-0812">Transmembrane</keyword>